<comment type="similarity">
    <text evidence="1">Belongs to the ABC transporter superfamily.</text>
</comment>
<dbReference type="InterPro" id="IPR003439">
    <property type="entry name" value="ABC_transporter-like_ATP-bd"/>
</dbReference>
<dbReference type="PANTHER" id="PTHR46743:SF2">
    <property type="entry name" value="TEICHOIC ACIDS EXPORT ATP-BINDING PROTEIN TAGH"/>
    <property type="match status" value="1"/>
</dbReference>
<dbReference type="Pfam" id="PF00005">
    <property type="entry name" value="ABC_tran"/>
    <property type="match status" value="1"/>
</dbReference>
<dbReference type="Gene3D" id="3.40.50.300">
    <property type="entry name" value="P-loop containing nucleotide triphosphate hydrolases"/>
    <property type="match status" value="1"/>
</dbReference>
<dbReference type="InterPro" id="IPR050683">
    <property type="entry name" value="Bact_Polysacc_Export_ATP-bd"/>
</dbReference>
<reference evidence="6 7" key="1">
    <citation type="submission" date="2020-08" db="EMBL/GenBank/DDBJ databases">
        <title>Genomic Encyclopedia of Type Strains, Phase IV (KMG-IV): sequencing the most valuable type-strain genomes for metagenomic binning, comparative biology and taxonomic classification.</title>
        <authorList>
            <person name="Goeker M."/>
        </authorList>
    </citation>
    <scope>NUCLEOTIDE SEQUENCE [LARGE SCALE GENOMIC DNA]</scope>
    <source>
        <strain evidence="6 7">DSM 22198</strain>
    </source>
</reference>
<dbReference type="GO" id="GO:0140359">
    <property type="term" value="F:ABC-type transporter activity"/>
    <property type="evidence" value="ECO:0007669"/>
    <property type="project" value="InterPro"/>
</dbReference>
<dbReference type="SUPFAM" id="SSF52540">
    <property type="entry name" value="P-loop containing nucleoside triphosphate hydrolases"/>
    <property type="match status" value="1"/>
</dbReference>
<proteinExistence type="inferred from homology"/>
<dbReference type="GO" id="GO:0005524">
    <property type="term" value="F:ATP binding"/>
    <property type="evidence" value="ECO:0007669"/>
    <property type="project" value="UniProtKB-KW"/>
</dbReference>
<evidence type="ECO:0000256" key="1">
    <source>
        <dbReference type="ARBA" id="ARBA00005417"/>
    </source>
</evidence>
<dbReference type="InterPro" id="IPR027417">
    <property type="entry name" value="P-loop_NTPase"/>
</dbReference>
<dbReference type="AlphaFoldDB" id="A0A7X0EDJ7"/>
<dbReference type="InterPro" id="IPR015860">
    <property type="entry name" value="ABC_transpr_TagH-like"/>
</dbReference>
<evidence type="ECO:0000256" key="3">
    <source>
        <dbReference type="ARBA" id="ARBA00022741"/>
    </source>
</evidence>
<dbReference type="PANTHER" id="PTHR46743">
    <property type="entry name" value="TEICHOIC ACIDS EXPORT ATP-BINDING PROTEIN TAGH"/>
    <property type="match status" value="1"/>
</dbReference>
<dbReference type="GO" id="GO:0016020">
    <property type="term" value="C:membrane"/>
    <property type="evidence" value="ECO:0007669"/>
    <property type="project" value="InterPro"/>
</dbReference>
<evidence type="ECO:0000313" key="7">
    <source>
        <dbReference type="Proteomes" id="UP000539175"/>
    </source>
</evidence>
<organism evidence="6 7">
    <name type="scientific">Nitrospirillum iridis</name>
    <dbReference type="NCBI Taxonomy" id="765888"/>
    <lineage>
        <taxon>Bacteria</taxon>
        <taxon>Pseudomonadati</taxon>
        <taxon>Pseudomonadota</taxon>
        <taxon>Alphaproteobacteria</taxon>
        <taxon>Rhodospirillales</taxon>
        <taxon>Azospirillaceae</taxon>
        <taxon>Nitrospirillum</taxon>
    </lineage>
</organism>
<dbReference type="SMART" id="SM00382">
    <property type="entry name" value="AAA"/>
    <property type="match status" value="1"/>
</dbReference>
<dbReference type="EMBL" id="JACIIZ010000009">
    <property type="protein sequence ID" value="MBB6252823.1"/>
    <property type="molecule type" value="Genomic_DNA"/>
</dbReference>
<sequence length="252" mass="27471">MASLHLQDLTVEFPIYQASGRSLKKALFSAPLVGSNLARDASNRIQVRALNHLTLSIEKGDRVGLIGPNGSGKTTLLKTLAGIYEPTGGALHIQGRISALLDVSLGLNPEATGRENIMLRGMYMGIHPKDMQGHVEEVVEFTELGPYIDMPVRTYSAGMMLRLAFAASTCVEPEILLMDEWLAAGDSHFLAKAQKRMEDFVQRSSLMVLASHSLDLLGKWCNKGLYLRNGNVIAYGPLAEVADIYQQSLADT</sequence>
<gene>
    <name evidence="6" type="ORF">FHS74_003391</name>
</gene>
<evidence type="ECO:0000259" key="5">
    <source>
        <dbReference type="PROSITE" id="PS50893"/>
    </source>
</evidence>
<dbReference type="InterPro" id="IPR003593">
    <property type="entry name" value="AAA+_ATPase"/>
</dbReference>
<dbReference type="Proteomes" id="UP000539175">
    <property type="component" value="Unassembled WGS sequence"/>
</dbReference>
<evidence type="ECO:0000256" key="4">
    <source>
        <dbReference type="ARBA" id="ARBA00022840"/>
    </source>
</evidence>
<keyword evidence="3" id="KW-0547">Nucleotide-binding</keyword>
<feature type="domain" description="ABC transporter" evidence="5">
    <location>
        <begin position="32"/>
        <end position="252"/>
    </location>
</feature>
<dbReference type="CDD" id="cd03220">
    <property type="entry name" value="ABC_KpsT_Wzt"/>
    <property type="match status" value="1"/>
</dbReference>
<keyword evidence="4 6" id="KW-0067">ATP-binding</keyword>
<keyword evidence="2" id="KW-0813">Transport</keyword>
<protein>
    <submittedName>
        <fullName evidence="6">ABC-2 type transport system ATP-binding protein/lipopolysaccharide transport system ATP-binding protein</fullName>
    </submittedName>
</protein>
<keyword evidence="7" id="KW-1185">Reference proteome</keyword>
<comment type="caution">
    <text evidence="6">The sequence shown here is derived from an EMBL/GenBank/DDBJ whole genome shotgun (WGS) entry which is preliminary data.</text>
</comment>
<dbReference type="PROSITE" id="PS50893">
    <property type="entry name" value="ABC_TRANSPORTER_2"/>
    <property type="match status" value="1"/>
</dbReference>
<evidence type="ECO:0000256" key="2">
    <source>
        <dbReference type="ARBA" id="ARBA00022448"/>
    </source>
</evidence>
<name>A0A7X0EDJ7_9PROT</name>
<evidence type="ECO:0000313" key="6">
    <source>
        <dbReference type="EMBL" id="MBB6252823.1"/>
    </source>
</evidence>
<dbReference type="RefSeq" id="WP_184802612.1">
    <property type="nucleotide sequence ID" value="NZ_JACIIZ010000009.1"/>
</dbReference>
<accession>A0A7X0EDJ7</accession>
<dbReference type="GO" id="GO:0016887">
    <property type="term" value="F:ATP hydrolysis activity"/>
    <property type="evidence" value="ECO:0007669"/>
    <property type="project" value="InterPro"/>
</dbReference>